<dbReference type="PANTHER" id="PTHR10472">
    <property type="entry name" value="D-TYROSYL-TRNA TYR DEACYLASE"/>
    <property type="match status" value="1"/>
</dbReference>
<dbReference type="PANTHER" id="PTHR10472:SF5">
    <property type="entry name" value="D-AMINOACYL-TRNA DEACYLASE 1"/>
    <property type="match status" value="1"/>
</dbReference>
<dbReference type="InterPro" id="IPR003732">
    <property type="entry name" value="Daa-tRNA_deacyls_DTD"/>
</dbReference>
<proteinExistence type="inferred from homology"/>
<comment type="catalytic activity">
    <reaction evidence="2">
        <text>a D-aminoacyl-tRNA + H2O = a tRNA + a D-alpha-amino acid + H(+)</text>
        <dbReference type="Rhea" id="RHEA:13953"/>
        <dbReference type="Rhea" id="RHEA-COMP:10123"/>
        <dbReference type="Rhea" id="RHEA-COMP:10124"/>
        <dbReference type="ChEBI" id="CHEBI:15377"/>
        <dbReference type="ChEBI" id="CHEBI:15378"/>
        <dbReference type="ChEBI" id="CHEBI:59871"/>
        <dbReference type="ChEBI" id="CHEBI:78442"/>
        <dbReference type="ChEBI" id="CHEBI:79333"/>
        <dbReference type="EC" id="3.1.1.96"/>
    </reaction>
</comment>
<dbReference type="FunFam" id="3.50.80.10:FF:000001">
    <property type="entry name" value="D-aminoacyl-tRNA deacylase"/>
    <property type="match status" value="1"/>
</dbReference>
<comment type="subcellular location">
    <subcellularLocation>
        <location evidence="2">Cytoplasm</location>
    </subcellularLocation>
</comment>
<dbReference type="HAMAP" id="MF_00518">
    <property type="entry name" value="Deacylase_Dtd"/>
    <property type="match status" value="1"/>
</dbReference>
<dbReference type="Gene3D" id="3.50.80.10">
    <property type="entry name" value="D-tyrosyl-tRNA(Tyr) deacylase"/>
    <property type="match status" value="1"/>
</dbReference>
<dbReference type="GO" id="GO:0106026">
    <property type="term" value="F:Gly-tRNA(Ala) deacylase activity"/>
    <property type="evidence" value="ECO:0007669"/>
    <property type="project" value="UniProtKB-UniRule"/>
</dbReference>
<keyword evidence="2" id="KW-0963">Cytoplasm</keyword>
<protein>
    <recommendedName>
        <fullName evidence="2">D-aminoacyl-tRNA deacylase</fullName>
        <shortName evidence="2">DTD</shortName>
        <ecNumber evidence="2">3.1.1.96</ecNumber>
    </recommendedName>
    <alternativeName>
        <fullName evidence="2">Gly-tRNA(Ala) deacylase</fullName>
        <ecNumber evidence="2">3.1.1.-</ecNumber>
    </alternativeName>
</protein>
<dbReference type="GO" id="GO:0051500">
    <property type="term" value="F:D-tyrosyl-tRNA(Tyr) deacylase activity"/>
    <property type="evidence" value="ECO:0007669"/>
    <property type="project" value="TreeGrafter"/>
</dbReference>
<dbReference type="EC" id="3.1.1.96" evidence="2"/>
<comment type="similarity">
    <text evidence="1 2">Belongs to the DTD family.</text>
</comment>
<dbReference type="CDD" id="cd00563">
    <property type="entry name" value="Dtyr_deacylase"/>
    <property type="match status" value="1"/>
</dbReference>
<dbReference type="EC" id="3.1.1.-" evidence="2"/>
<name>A0AAU7CT65_9BACT</name>
<comment type="function">
    <text evidence="2">An aminoacyl-tRNA editing enzyme that deacylates mischarged D-aminoacyl-tRNAs. Also deacylates mischarged glycyl-tRNA(Ala), protecting cells against glycine mischarging by AlaRS. Acts via tRNA-based rather than protein-based catalysis; rejects L-amino acids rather than detecting D-amino acids in the active site. By recycling D-aminoacyl-tRNA to D-amino acids and free tRNA molecules, this enzyme counteracts the toxicity associated with the formation of D-aminoacyl-tRNA entities in vivo and helps enforce protein L-homochirality.</text>
</comment>
<comment type="catalytic activity">
    <reaction evidence="2">
        <text>glycyl-tRNA(Ala) + H2O = tRNA(Ala) + glycine + H(+)</text>
        <dbReference type="Rhea" id="RHEA:53744"/>
        <dbReference type="Rhea" id="RHEA-COMP:9657"/>
        <dbReference type="Rhea" id="RHEA-COMP:13640"/>
        <dbReference type="ChEBI" id="CHEBI:15377"/>
        <dbReference type="ChEBI" id="CHEBI:15378"/>
        <dbReference type="ChEBI" id="CHEBI:57305"/>
        <dbReference type="ChEBI" id="CHEBI:78442"/>
        <dbReference type="ChEBI" id="CHEBI:78522"/>
    </reaction>
</comment>
<keyword evidence="2" id="KW-0694">RNA-binding</keyword>
<dbReference type="Pfam" id="PF02580">
    <property type="entry name" value="Tyr_Deacylase"/>
    <property type="match status" value="1"/>
</dbReference>
<feature type="short sequence motif" description="Gly-cisPro motif, important for rejection of L-amino acids" evidence="2">
    <location>
        <begin position="137"/>
        <end position="138"/>
    </location>
</feature>
<evidence type="ECO:0000256" key="1">
    <source>
        <dbReference type="ARBA" id="ARBA00009673"/>
    </source>
</evidence>
<dbReference type="GO" id="GO:0019478">
    <property type="term" value="P:D-amino acid catabolic process"/>
    <property type="evidence" value="ECO:0007669"/>
    <property type="project" value="UniProtKB-UniRule"/>
</dbReference>
<dbReference type="EMBL" id="CP155447">
    <property type="protein sequence ID" value="XBH08135.1"/>
    <property type="molecule type" value="Genomic_DNA"/>
</dbReference>
<dbReference type="GO" id="GO:0000049">
    <property type="term" value="F:tRNA binding"/>
    <property type="evidence" value="ECO:0007669"/>
    <property type="project" value="UniProtKB-UniRule"/>
</dbReference>
<organism evidence="3">
    <name type="scientific">Singulisphaera sp. Ch08</name>
    <dbReference type="NCBI Taxonomy" id="3120278"/>
    <lineage>
        <taxon>Bacteria</taxon>
        <taxon>Pseudomonadati</taxon>
        <taxon>Planctomycetota</taxon>
        <taxon>Planctomycetia</taxon>
        <taxon>Isosphaerales</taxon>
        <taxon>Isosphaeraceae</taxon>
        <taxon>Singulisphaera</taxon>
    </lineage>
</organism>
<comment type="domain">
    <text evidence="2">A Gly-cisPro motif from one monomer fits into the active site of the other monomer to allow specific chiral rejection of L-amino acids.</text>
</comment>
<dbReference type="AlphaFoldDB" id="A0AAU7CT65"/>
<dbReference type="GO" id="GO:0043908">
    <property type="term" value="F:Ser(Gly)-tRNA(Ala) hydrolase activity"/>
    <property type="evidence" value="ECO:0007669"/>
    <property type="project" value="UniProtKB-UniRule"/>
</dbReference>
<sequence>MRAVLQRVTRASVDVEGERVGEIGPGWLVLLGVAKGDSDDDAIRLADKIVNLRAFEDAEGKMNLSVSDTGGSVLVVSQFTLLGDCRGGRRPSFTEAAEPTEADRLYRYFVDRVAATGLNVATGVFRAMMKVELINDGPVTLLLESRKAF</sequence>
<dbReference type="SUPFAM" id="SSF69500">
    <property type="entry name" value="DTD-like"/>
    <property type="match status" value="1"/>
</dbReference>
<keyword evidence="2" id="KW-0820">tRNA-binding</keyword>
<reference evidence="3" key="1">
    <citation type="submission" date="2024-05" db="EMBL/GenBank/DDBJ databases">
        <title>Planctomycetes of the genus Singulisphaera possess chitinolytic capabilities.</title>
        <authorList>
            <person name="Ivanova A."/>
        </authorList>
    </citation>
    <scope>NUCLEOTIDE SEQUENCE</scope>
    <source>
        <strain evidence="3">Ch08T</strain>
    </source>
</reference>
<evidence type="ECO:0000256" key="2">
    <source>
        <dbReference type="HAMAP-Rule" id="MF_00518"/>
    </source>
</evidence>
<dbReference type="InterPro" id="IPR023509">
    <property type="entry name" value="DTD-like_sf"/>
</dbReference>
<evidence type="ECO:0000313" key="3">
    <source>
        <dbReference type="EMBL" id="XBH08135.1"/>
    </source>
</evidence>
<comment type="subunit">
    <text evidence="2">Homodimer.</text>
</comment>
<dbReference type="GO" id="GO:0005737">
    <property type="term" value="C:cytoplasm"/>
    <property type="evidence" value="ECO:0007669"/>
    <property type="project" value="UniProtKB-SubCell"/>
</dbReference>
<dbReference type="NCBIfam" id="TIGR00256">
    <property type="entry name" value="D-aminoacyl-tRNA deacylase"/>
    <property type="match status" value="1"/>
</dbReference>
<keyword evidence="2 3" id="KW-0378">Hydrolase</keyword>
<gene>
    <name evidence="2 3" type="primary">dtd</name>
    <name evidence="3" type="ORF">V5E97_19480</name>
</gene>
<dbReference type="RefSeq" id="WP_406700973.1">
    <property type="nucleotide sequence ID" value="NZ_CP155447.1"/>
</dbReference>
<accession>A0AAU7CT65</accession>